<proteinExistence type="predicted"/>
<dbReference type="EMBL" id="QXGD01000034">
    <property type="protein sequence ID" value="KAE9256976.1"/>
    <property type="molecule type" value="Genomic_DNA"/>
</dbReference>
<protein>
    <submittedName>
        <fullName evidence="6">Uncharacterized protein</fullName>
    </submittedName>
</protein>
<dbReference type="Gene3D" id="1.20.5.190">
    <property type="match status" value="1"/>
</dbReference>
<evidence type="ECO:0000313" key="6">
    <source>
        <dbReference type="EMBL" id="KAE9256976.1"/>
    </source>
</evidence>
<dbReference type="EMBL" id="QXFX01000057">
    <property type="protein sequence ID" value="KAE9135270.1"/>
    <property type="molecule type" value="Genomic_DNA"/>
</dbReference>
<dbReference type="Proteomes" id="UP000460718">
    <property type="component" value="Unassembled WGS sequence"/>
</dbReference>
<evidence type="ECO:0000256" key="1">
    <source>
        <dbReference type="ARBA" id="ARBA00022837"/>
    </source>
</evidence>
<evidence type="ECO:0000313" key="8">
    <source>
        <dbReference type="Proteomes" id="UP000440367"/>
    </source>
</evidence>
<name>A0A6A4ACZ7_9STRA</name>
<dbReference type="EMBL" id="QXFW01000050">
    <property type="protein sequence ID" value="KAE9028042.1"/>
    <property type="molecule type" value="Genomic_DNA"/>
</dbReference>
<evidence type="ECO:0000313" key="5">
    <source>
        <dbReference type="EMBL" id="KAE9135270.1"/>
    </source>
</evidence>
<evidence type="ECO:0000313" key="10">
    <source>
        <dbReference type="Proteomes" id="UP000488956"/>
    </source>
</evidence>
<dbReference type="SMART" id="SM00015">
    <property type="entry name" value="IQ"/>
    <property type="match status" value="8"/>
</dbReference>
<feature type="compositionally biased region" description="Polar residues" evidence="2">
    <location>
        <begin position="444"/>
        <end position="461"/>
    </location>
</feature>
<dbReference type="Pfam" id="PF00612">
    <property type="entry name" value="IQ"/>
    <property type="match status" value="5"/>
</dbReference>
<dbReference type="SUPFAM" id="SSF48452">
    <property type="entry name" value="TPR-like"/>
    <property type="match status" value="1"/>
</dbReference>
<dbReference type="InterPro" id="IPR011990">
    <property type="entry name" value="TPR-like_helical_dom_sf"/>
</dbReference>
<evidence type="ECO:0000313" key="7">
    <source>
        <dbReference type="Proteomes" id="UP000429523"/>
    </source>
</evidence>
<accession>A0A6A4ACZ7</accession>
<reference evidence="7 8" key="1">
    <citation type="submission" date="2018-08" db="EMBL/GenBank/DDBJ databases">
        <title>Genomic investigation of the strawberry pathogen Phytophthora fragariae indicates pathogenicity is determined by transcriptional variation in three key races.</title>
        <authorList>
            <person name="Adams T.M."/>
            <person name="Armitage A.D."/>
            <person name="Sobczyk M.K."/>
            <person name="Bates H.J."/>
            <person name="Dunwell J.M."/>
            <person name="Nellist C.F."/>
            <person name="Harrison R.J."/>
        </authorList>
    </citation>
    <scope>NUCLEOTIDE SEQUENCE [LARGE SCALE GENOMIC DNA]</scope>
    <source>
        <strain evidence="6 8">BC-1</strain>
        <strain evidence="3 7">NOV-9</strain>
        <strain evidence="5 10">ONT-3</strain>
        <strain evidence="4 9">SCRP245</strain>
    </source>
</reference>
<dbReference type="PROSITE" id="PS00018">
    <property type="entry name" value="EF_HAND_1"/>
    <property type="match status" value="1"/>
</dbReference>
<dbReference type="InterPro" id="IPR000048">
    <property type="entry name" value="IQ_motif_EF-hand-BS"/>
</dbReference>
<evidence type="ECO:0000256" key="2">
    <source>
        <dbReference type="SAM" id="MobiDB-lite"/>
    </source>
</evidence>
<feature type="region of interest" description="Disordered" evidence="2">
    <location>
        <begin position="844"/>
        <end position="863"/>
    </location>
</feature>
<dbReference type="InterPro" id="IPR018247">
    <property type="entry name" value="EF_Hand_1_Ca_BS"/>
</dbReference>
<dbReference type="EMBL" id="QXGF01000028">
    <property type="protein sequence ID" value="KAE8949207.1"/>
    <property type="molecule type" value="Genomic_DNA"/>
</dbReference>
<dbReference type="Gene3D" id="1.25.40.10">
    <property type="entry name" value="Tetratricopeptide repeat domain"/>
    <property type="match status" value="1"/>
</dbReference>
<organism evidence="6 8">
    <name type="scientific">Phytophthora fragariae</name>
    <dbReference type="NCBI Taxonomy" id="53985"/>
    <lineage>
        <taxon>Eukaryota</taxon>
        <taxon>Sar</taxon>
        <taxon>Stramenopiles</taxon>
        <taxon>Oomycota</taxon>
        <taxon>Peronosporomycetes</taxon>
        <taxon>Peronosporales</taxon>
        <taxon>Peronosporaceae</taxon>
        <taxon>Phytophthora</taxon>
    </lineage>
</organism>
<dbReference type="Proteomes" id="UP000429523">
    <property type="component" value="Unassembled WGS sequence"/>
</dbReference>
<feature type="region of interest" description="Disordered" evidence="2">
    <location>
        <begin position="437"/>
        <end position="503"/>
    </location>
</feature>
<feature type="compositionally biased region" description="Acidic residues" evidence="2">
    <location>
        <begin position="492"/>
        <end position="503"/>
    </location>
</feature>
<evidence type="ECO:0000313" key="4">
    <source>
        <dbReference type="EMBL" id="KAE9028042.1"/>
    </source>
</evidence>
<dbReference type="Proteomes" id="UP000488956">
    <property type="component" value="Unassembled WGS sequence"/>
</dbReference>
<comment type="caution">
    <text evidence="6">The sequence shown here is derived from an EMBL/GenBank/DDBJ whole genome shotgun (WGS) entry which is preliminary data.</text>
</comment>
<dbReference type="SUPFAM" id="SSF47473">
    <property type="entry name" value="EF-hand"/>
    <property type="match status" value="1"/>
</dbReference>
<dbReference type="PROSITE" id="PS50096">
    <property type="entry name" value="IQ"/>
    <property type="match status" value="5"/>
</dbReference>
<dbReference type="Proteomes" id="UP000440367">
    <property type="component" value="Unassembled WGS sequence"/>
</dbReference>
<sequence>MGVSQSKGAGGGGVRWKLQPLVPRSWAELEQLHLRFLQEAHRRRADPSFQYFLPFPVFQAIVAPLCPDKDKLQLLAMFEVLDVNGTRKLAAVDFFSGLALLVDAKKPQKLEFVLSLLDNGGLKTLNKCELTMVVSAASRGLKMFAPGADVLQESTMRPLIRRLFGDNSEVLRQNVVNKALADPEILFFMSDLEAGVATSSDELLLQQGKLMRQMAYLDYQAARVETGEEKGRVTAALPAGFGPSKGSESQRALTAPSVPTAENFARRLQSVVCPPPPKGSGQSMRVLSAVEVKKYVDARTLQRLVRVVSDGGLSLSLNEATTLMGDMAADQFGLVRCGDILRVLKSWVQSRRREKPEALWELVGDYVVEAVKDIEKKMNAVLGTFVGRTTKNLGPGARRRTTVAKDRLIESLQNIVQTPDSDDGELQWSVNFRFGMPDVPREVPTSSPTSKRAGTSPNTNIRFRIGIHPPGSPDGDVKTKAGKSKLQKEGQPDYDSDDSQPEDVDEETMRLIFNFLLNPDIADEDGIDLASSMEKALQQEQVWSSFGSLLTKCSVTVHSAVRSDGGIQPVLGKYLRICINFREDFISNVEECTGTSFAAGIRSFFMLGELDLSLMDIIKTAKDMGMLLLNLGKRHNRERAMGMIFDAFDSDHTGVWTLQEFNTFQQALGKEALLEVTVAELFGGASTISFEQFLETYARYPATKLLEMIRQLGIGSLGDIVKGSISITSTLSEPCVKPLGVLLSSLRWADVGWKKLLLFTSSTKDFNLELQFSKLAEFVQKYFKHTLQLGFLCDPLFVTSWIERLEEFVQPVHTEHAKDRPCGSIFCSLEREANKTERQLEFDDQSRKFPRVPNTPEEVEAESAGVKDEVDVSFLREESKTQYAQALQDRHNGLYQDAVDALERIIEQEGDSEKLWTELALTQFQLWEAHVRALHMPSILELSSGSELKRPRGSKGDAKPVHTQLLQEAYCTFLIAMEYPNSKSSPELLLPLVRLYIEFGSYRGALAVCTLLVEGYPTSPRLNEAIFLSALTASALGRHRESAQYFQYLAEGQGSSSSLPYRLAAYQFGLLAALELALVPGMRALERETYTQAYKALVALPPVLPSEKTAHTLYTTSRKNEEQRTLLWCRDLQTWLDLAQRLAGPANAPHLVLLALREARRRMKAATGGIPAAKVLLEGASLLRTGDNLAAERLFAEELLKLPRDVYYSARHERFLLEMCSPSWRAQFALEQKSAARLQAFHRRCKRLTQWRVGVAYVLEQRRHAMAIRIQCGWRGFKARTELAGLRDKQREREAQANVAMGGQDDRLIELRLDAAARKIQALFHIAQAKRTLRALRARKIEREALLARFAGRRTQLGQLGVFRKWRSFVFNQKQERLDAVVRIQRQVRAWRSRKLCFQLMLLCQQRNSILQQCLARRSMSLISRVFQAWHTEFMEARTERDWASRLIQRRYRSRLAVRQYHAELRRHRAATATMNRLLSDRRQQMLLNVWRALANHALVRRLRKRGAAVTIQKHVRGALARRQAKRLRARRRRALNILGKLTRSCEAQLLQTGFDVLREHVLEYHRRRHEAIILIQGLFRGFRCRQRLNRRRTAELLVDGNATFCNGLKGQPPDIVLWSCLSALSRHIHQRDAAATQLQHWWRHRQKRSRMLRVLGKRAAQRRLLGKLQQNFHTLARSFFRELRAACNAKKAQQHAAATKIQRRLRCWLMRRRYIITLNRYSAAAQRGEKAARKIALQQVRRLFQSWRDAALKTRQKQHEAACLVQRTFRRHRAQRQARGIMAKKAAQTRLLVAASQKPLERCFRQWEAAALLEKSILRVRSSSLIGSRETTPVSGQRKLGTASGSKFGKALTLEEVSW</sequence>
<dbReference type="Gene3D" id="1.10.238.10">
    <property type="entry name" value="EF-hand"/>
    <property type="match status" value="1"/>
</dbReference>
<evidence type="ECO:0000313" key="9">
    <source>
        <dbReference type="Proteomes" id="UP000460718"/>
    </source>
</evidence>
<gene>
    <name evidence="6" type="ORF">PF002_g1456</name>
    <name evidence="3" type="ORF">PF009_g1256</name>
    <name evidence="5" type="ORF">PF010_g2151</name>
    <name evidence="4" type="ORF">PF011_g1763</name>
</gene>
<keyword evidence="1" id="KW-0106">Calcium</keyword>
<evidence type="ECO:0000313" key="3">
    <source>
        <dbReference type="EMBL" id="KAE8949207.1"/>
    </source>
</evidence>
<dbReference type="InterPro" id="IPR011992">
    <property type="entry name" value="EF-hand-dom_pair"/>
</dbReference>